<keyword evidence="1" id="KW-0812">Transmembrane</keyword>
<keyword evidence="3" id="KW-1185">Reference proteome</keyword>
<name>A0AAQ3RLM7_VIGMU</name>
<accession>A0AAQ3RLM7</accession>
<dbReference type="Proteomes" id="UP001374535">
    <property type="component" value="Chromosome 9"/>
</dbReference>
<dbReference type="GO" id="GO:0043169">
    <property type="term" value="F:cation binding"/>
    <property type="evidence" value="ECO:0007669"/>
    <property type="project" value="InterPro"/>
</dbReference>
<dbReference type="InterPro" id="IPR000222">
    <property type="entry name" value="PP2C_BS"/>
</dbReference>
<feature type="transmembrane region" description="Helical" evidence="1">
    <location>
        <begin position="105"/>
        <end position="127"/>
    </location>
</feature>
<gene>
    <name evidence="2" type="ORF">V8G54_028401</name>
</gene>
<feature type="transmembrane region" description="Helical" evidence="1">
    <location>
        <begin position="67"/>
        <end position="85"/>
    </location>
</feature>
<organism evidence="2 3">
    <name type="scientific">Vigna mungo</name>
    <name type="common">Black gram</name>
    <name type="synonym">Phaseolus mungo</name>
    <dbReference type="NCBI Taxonomy" id="3915"/>
    <lineage>
        <taxon>Eukaryota</taxon>
        <taxon>Viridiplantae</taxon>
        <taxon>Streptophyta</taxon>
        <taxon>Embryophyta</taxon>
        <taxon>Tracheophyta</taxon>
        <taxon>Spermatophyta</taxon>
        <taxon>Magnoliopsida</taxon>
        <taxon>eudicotyledons</taxon>
        <taxon>Gunneridae</taxon>
        <taxon>Pentapetalae</taxon>
        <taxon>rosids</taxon>
        <taxon>fabids</taxon>
        <taxon>Fabales</taxon>
        <taxon>Fabaceae</taxon>
        <taxon>Papilionoideae</taxon>
        <taxon>50 kb inversion clade</taxon>
        <taxon>NPAAA clade</taxon>
        <taxon>indigoferoid/millettioid clade</taxon>
        <taxon>Phaseoleae</taxon>
        <taxon>Vigna</taxon>
    </lineage>
</organism>
<dbReference type="PROSITE" id="PS01032">
    <property type="entry name" value="PPM_1"/>
    <property type="match status" value="1"/>
</dbReference>
<evidence type="ECO:0000313" key="3">
    <source>
        <dbReference type="Proteomes" id="UP001374535"/>
    </source>
</evidence>
<protein>
    <submittedName>
        <fullName evidence="2">Uncharacterized protein</fullName>
    </submittedName>
</protein>
<reference evidence="2 3" key="1">
    <citation type="journal article" date="2023" name="Life. Sci Alliance">
        <title>Evolutionary insights into 3D genome organization and epigenetic landscape of Vigna mungo.</title>
        <authorList>
            <person name="Junaid A."/>
            <person name="Singh B."/>
            <person name="Bhatia S."/>
        </authorList>
    </citation>
    <scope>NUCLEOTIDE SEQUENCE [LARGE SCALE GENOMIC DNA]</scope>
    <source>
        <strain evidence="2">Urdbean</strain>
    </source>
</reference>
<dbReference type="InterPro" id="IPR036457">
    <property type="entry name" value="PPM-type-like_dom_sf"/>
</dbReference>
<evidence type="ECO:0000256" key="1">
    <source>
        <dbReference type="SAM" id="Phobius"/>
    </source>
</evidence>
<proteinExistence type="predicted"/>
<dbReference type="EMBL" id="CP144692">
    <property type="protein sequence ID" value="WVY96250.1"/>
    <property type="molecule type" value="Genomic_DNA"/>
</dbReference>
<dbReference type="SUPFAM" id="SSF81606">
    <property type="entry name" value="PP2C-like"/>
    <property type="match status" value="1"/>
</dbReference>
<keyword evidence="1" id="KW-1133">Transmembrane helix</keyword>
<sequence>MNSNDNVVRFCRFATTELRRFERYLLFTLPADLRRFILSHFKFSLFNTLSPNPTLLKRFSSHHNSHPIFSLFLIFAALQFLLPKFLSFPHPIIQNLENHPLPHLGASHCSIFIPLSLWVFRVLILGIRERGKCGMFSWLARIVSACLRPVRRYARMSKDDFDDAAAASDVLVWHRDLEKHSCGEFSFAVVQANEVIEDQSQVETGADAVFVGVYDGHGGAEASRFINDHLFHNLMSQSPFPPFSIHQQRW</sequence>
<keyword evidence="1" id="KW-0472">Membrane</keyword>
<dbReference type="Gene3D" id="3.60.40.10">
    <property type="entry name" value="PPM-type phosphatase domain"/>
    <property type="match status" value="1"/>
</dbReference>
<dbReference type="AlphaFoldDB" id="A0AAQ3RLM7"/>
<evidence type="ECO:0000313" key="2">
    <source>
        <dbReference type="EMBL" id="WVY96250.1"/>
    </source>
</evidence>